<proteinExistence type="inferred from homology"/>
<feature type="region of interest" description="Disordered" evidence="11">
    <location>
        <begin position="116"/>
        <end position="170"/>
    </location>
</feature>
<dbReference type="InterPro" id="IPR044557">
    <property type="entry name" value="WOX8/9-like"/>
</dbReference>
<protein>
    <recommendedName>
        <fullName evidence="12">Homeobox domain-containing protein</fullName>
    </recommendedName>
</protein>
<evidence type="ECO:0000313" key="13">
    <source>
        <dbReference type="EMBL" id="KAF9683627.1"/>
    </source>
</evidence>
<dbReference type="SUPFAM" id="SSF46689">
    <property type="entry name" value="Homeodomain-like"/>
    <property type="match status" value="1"/>
</dbReference>
<comment type="subcellular location">
    <subcellularLocation>
        <location evidence="1 9 10">Nucleus</location>
    </subcellularLocation>
</comment>
<dbReference type="Pfam" id="PF00046">
    <property type="entry name" value="Homeodomain"/>
    <property type="match status" value="1"/>
</dbReference>
<reference evidence="13 14" key="1">
    <citation type="submission" date="2020-10" db="EMBL/GenBank/DDBJ databases">
        <title>Plant Genome Project.</title>
        <authorList>
            <person name="Zhang R.-G."/>
        </authorList>
    </citation>
    <scope>NUCLEOTIDE SEQUENCE [LARGE SCALE GENOMIC DNA]</scope>
    <source>
        <strain evidence="13">FAFU-HL-1</strain>
        <tissue evidence="13">Leaf</tissue>
    </source>
</reference>
<accession>A0A835K3M9</accession>
<evidence type="ECO:0000256" key="6">
    <source>
        <dbReference type="ARBA" id="ARBA00023163"/>
    </source>
</evidence>
<dbReference type="FunFam" id="1.10.10.60:FF:000118">
    <property type="entry name" value="WUSCHEL-related homeobox 11"/>
    <property type="match status" value="1"/>
</dbReference>
<dbReference type="OrthoDB" id="1935198at2759"/>
<feature type="domain" description="Homeobox" evidence="12">
    <location>
        <begin position="53"/>
        <end position="118"/>
    </location>
</feature>
<sequence length="384" mass="42343">MASSNRHWTSKFKSKPCNLHDHQWHHDINPSSIMSTGCHRTPCTSVPGCDERSPEPKPRWNPKPEQIRILEAIFNSGLVNPPRDEIRKIRVQLQEYGQVGDANVFYWFQNRKSRSKHKMRNLQNSEHSSKQQQITPPSTKPVTTNLAAPSSSSSSPEKSPKGSKRTLALSSPSFMDASNLPTSSFNKTYFRAHNESVPEPFFFHSQQTGGGGAGAFAQGFCFSELSNVIHLQDHSVGRCSNLLLSEIMNSSASKKVNHEVKNLTMQPQLIYTSASPVTDSNGLAPPTHTSTFASQSTINQIQGVGASGCTARSTVFINDVSFEVTMGPFNVREAFGDDVLLIHSSGQPVLTNECGVTLQSLQHGAFYYLVPFTMSELVFKKNGK</sequence>
<keyword evidence="3" id="KW-0805">Transcription regulation</keyword>
<dbReference type="Gene3D" id="1.10.10.60">
    <property type="entry name" value="Homeodomain-like"/>
    <property type="match status" value="1"/>
</dbReference>
<organism evidence="13 14">
    <name type="scientific">Salix dunnii</name>
    <dbReference type="NCBI Taxonomy" id="1413687"/>
    <lineage>
        <taxon>Eukaryota</taxon>
        <taxon>Viridiplantae</taxon>
        <taxon>Streptophyta</taxon>
        <taxon>Embryophyta</taxon>
        <taxon>Tracheophyta</taxon>
        <taxon>Spermatophyta</taxon>
        <taxon>Magnoliopsida</taxon>
        <taxon>eudicotyledons</taxon>
        <taxon>Gunneridae</taxon>
        <taxon>Pentapetalae</taxon>
        <taxon>rosids</taxon>
        <taxon>fabids</taxon>
        <taxon>Malpighiales</taxon>
        <taxon>Salicaceae</taxon>
        <taxon>Saliceae</taxon>
        <taxon>Salix</taxon>
    </lineage>
</organism>
<feature type="compositionally biased region" description="Polar residues" evidence="11">
    <location>
        <begin position="121"/>
        <end position="148"/>
    </location>
</feature>
<dbReference type="Proteomes" id="UP000657918">
    <property type="component" value="Chromosome 4"/>
</dbReference>
<dbReference type="PROSITE" id="PS50071">
    <property type="entry name" value="HOMEOBOX_2"/>
    <property type="match status" value="1"/>
</dbReference>
<evidence type="ECO:0000256" key="11">
    <source>
        <dbReference type="SAM" id="MobiDB-lite"/>
    </source>
</evidence>
<keyword evidence="7 9" id="KW-0539">Nucleus</keyword>
<dbReference type="PANTHER" id="PTHR47288">
    <property type="entry name" value="WUSCHEL-RELATED HOMEOBOX 9"/>
    <property type="match status" value="1"/>
</dbReference>
<comment type="caution">
    <text evidence="13">The sequence shown here is derived from an EMBL/GenBank/DDBJ whole genome shotgun (WGS) entry which is preliminary data.</text>
</comment>
<evidence type="ECO:0000256" key="5">
    <source>
        <dbReference type="ARBA" id="ARBA00023155"/>
    </source>
</evidence>
<dbReference type="EMBL" id="JADGMS010000004">
    <property type="protein sequence ID" value="KAF9683627.1"/>
    <property type="molecule type" value="Genomic_DNA"/>
</dbReference>
<evidence type="ECO:0000259" key="12">
    <source>
        <dbReference type="PROSITE" id="PS50071"/>
    </source>
</evidence>
<dbReference type="GO" id="GO:0050793">
    <property type="term" value="P:regulation of developmental process"/>
    <property type="evidence" value="ECO:0007669"/>
    <property type="project" value="InterPro"/>
</dbReference>
<dbReference type="GO" id="GO:0003700">
    <property type="term" value="F:DNA-binding transcription factor activity"/>
    <property type="evidence" value="ECO:0007669"/>
    <property type="project" value="InterPro"/>
</dbReference>
<keyword evidence="5 9" id="KW-0371">Homeobox</keyword>
<keyword evidence="2" id="KW-0217">Developmental protein</keyword>
<evidence type="ECO:0000256" key="1">
    <source>
        <dbReference type="ARBA" id="ARBA00004123"/>
    </source>
</evidence>
<dbReference type="SMART" id="SM00389">
    <property type="entry name" value="HOX"/>
    <property type="match status" value="1"/>
</dbReference>
<evidence type="ECO:0000313" key="14">
    <source>
        <dbReference type="Proteomes" id="UP000657918"/>
    </source>
</evidence>
<evidence type="ECO:0000256" key="9">
    <source>
        <dbReference type="PROSITE-ProRule" id="PRU00108"/>
    </source>
</evidence>
<dbReference type="CDD" id="cd00086">
    <property type="entry name" value="homeodomain"/>
    <property type="match status" value="1"/>
</dbReference>
<comment type="similarity">
    <text evidence="8">Belongs to the WUS homeobox family.</text>
</comment>
<keyword evidence="14" id="KW-1185">Reference proteome</keyword>
<evidence type="ECO:0000256" key="3">
    <source>
        <dbReference type="ARBA" id="ARBA00023015"/>
    </source>
</evidence>
<dbReference type="InterPro" id="IPR009057">
    <property type="entry name" value="Homeodomain-like_sf"/>
</dbReference>
<dbReference type="GO" id="GO:0048731">
    <property type="term" value="P:system development"/>
    <property type="evidence" value="ECO:0007669"/>
    <property type="project" value="UniProtKB-ARBA"/>
</dbReference>
<dbReference type="AlphaFoldDB" id="A0A835K3M9"/>
<keyword evidence="6" id="KW-0804">Transcription</keyword>
<evidence type="ECO:0000256" key="7">
    <source>
        <dbReference type="ARBA" id="ARBA00023242"/>
    </source>
</evidence>
<evidence type="ECO:0000256" key="2">
    <source>
        <dbReference type="ARBA" id="ARBA00022473"/>
    </source>
</evidence>
<dbReference type="GO" id="GO:0003677">
    <property type="term" value="F:DNA binding"/>
    <property type="evidence" value="ECO:0007669"/>
    <property type="project" value="UniProtKB-UniRule"/>
</dbReference>
<gene>
    <name evidence="13" type="ORF">SADUNF_Sadunf04G0033500</name>
</gene>
<dbReference type="PANTHER" id="PTHR47288:SF1">
    <property type="entry name" value="WUSCHEL-RELATED HOMEOBOX 9"/>
    <property type="match status" value="1"/>
</dbReference>
<evidence type="ECO:0000256" key="4">
    <source>
        <dbReference type="ARBA" id="ARBA00023125"/>
    </source>
</evidence>
<dbReference type="GO" id="GO:0005634">
    <property type="term" value="C:nucleus"/>
    <property type="evidence" value="ECO:0007669"/>
    <property type="project" value="UniProtKB-SubCell"/>
</dbReference>
<evidence type="ECO:0000256" key="10">
    <source>
        <dbReference type="RuleBase" id="RU000682"/>
    </source>
</evidence>
<dbReference type="InterPro" id="IPR001356">
    <property type="entry name" value="HD"/>
</dbReference>
<evidence type="ECO:0000256" key="8">
    <source>
        <dbReference type="ARBA" id="ARBA00024040"/>
    </source>
</evidence>
<keyword evidence="4 9" id="KW-0238">DNA-binding</keyword>
<feature type="DNA-binding region" description="Homeobox" evidence="9">
    <location>
        <begin position="55"/>
        <end position="119"/>
    </location>
</feature>
<name>A0A835K3M9_9ROSI</name>